<organism evidence="2 3">
    <name type="scientific">Chromobacterium phragmitis</name>
    <dbReference type="NCBI Taxonomy" id="2202141"/>
    <lineage>
        <taxon>Bacteria</taxon>
        <taxon>Pseudomonadati</taxon>
        <taxon>Pseudomonadota</taxon>
        <taxon>Betaproteobacteria</taxon>
        <taxon>Neisseriales</taxon>
        <taxon>Chromobacteriaceae</taxon>
        <taxon>Chromobacterium</taxon>
    </lineage>
</organism>
<evidence type="ECO:0008006" key="4">
    <source>
        <dbReference type="Google" id="ProtNLM"/>
    </source>
</evidence>
<protein>
    <recommendedName>
        <fullName evidence="4">ESPR domain-containing protein</fullName>
    </recommendedName>
</protein>
<evidence type="ECO:0000256" key="1">
    <source>
        <dbReference type="SAM" id="MobiDB-lite"/>
    </source>
</evidence>
<dbReference type="EMBL" id="JBDXMI010000001">
    <property type="protein sequence ID" value="MEO9384161.1"/>
    <property type="molecule type" value="Genomic_DNA"/>
</dbReference>
<comment type="caution">
    <text evidence="2">The sequence shown here is derived from an EMBL/GenBank/DDBJ whole genome shotgun (WGS) entry which is preliminary data.</text>
</comment>
<sequence>MIVSPLFLLCRLGAGRKAPRIFFALSRQTLSKTIKKHCATDIPSHNHAALRAWPHGRRHANLALPGPSNAVHKNYIGIYMKIYSFHMNFMNISLTKQNEPTSDVIVRFFTKRTNSGEKTGGGTLNIGPGELDGLPAV</sequence>
<feature type="region of interest" description="Disordered" evidence="1">
    <location>
        <begin position="117"/>
        <end position="137"/>
    </location>
</feature>
<evidence type="ECO:0000313" key="3">
    <source>
        <dbReference type="Proteomes" id="UP001462502"/>
    </source>
</evidence>
<reference evidence="2 3" key="1">
    <citation type="submission" date="2024-05" db="EMBL/GenBank/DDBJ databases">
        <authorList>
            <person name="De Oliveira J.P."/>
            <person name="Noriler S.A."/>
            <person name="De Oliveira A.G."/>
            <person name="Sipoli D.S."/>
        </authorList>
    </citation>
    <scope>NUCLEOTIDE SEQUENCE [LARGE SCALE GENOMIC DNA]</scope>
    <source>
        <strain evidence="2 3">LABIM192</strain>
    </source>
</reference>
<accession>A0ABV0ISA6</accession>
<gene>
    <name evidence="2" type="ORF">ABI908_08580</name>
</gene>
<name>A0ABV0ISA6_9NEIS</name>
<evidence type="ECO:0000313" key="2">
    <source>
        <dbReference type="EMBL" id="MEO9384161.1"/>
    </source>
</evidence>
<dbReference type="RefSeq" id="WP_168194885.1">
    <property type="nucleotide sequence ID" value="NZ_CP029495.1"/>
</dbReference>
<keyword evidence="3" id="KW-1185">Reference proteome</keyword>
<dbReference type="Proteomes" id="UP001462502">
    <property type="component" value="Unassembled WGS sequence"/>
</dbReference>
<proteinExistence type="predicted"/>